<accession>A0A0F9QDS0</accession>
<organism evidence="1">
    <name type="scientific">marine sediment metagenome</name>
    <dbReference type="NCBI Taxonomy" id="412755"/>
    <lineage>
        <taxon>unclassified sequences</taxon>
        <taxon>metagenomes</taxon>
        <taxon>ecological metagenomes</taxon>
    </lineage>
</organism>
<dbReference type="SUPFAM" id="SSF55729">
    <property type="entry name" value="Acyl-CoA N-acyltransferases (Nat)"/>
    <property type="match status" value="1"/>
</dbReference>
<reference evidence="1" key="1">
    <citation type="journal article" date="2015" name="Nature">
        <title>Complex archaea that bridge the gap between prokaryotes and eukaryotes.</title>
        <authorList>
            <person name="Spang A."/>
            <person name="Saw J.H."/>
            <person name="Jorgensen S.L."/>
            <person name="Zaremba-Niedzwiedzka K."/>
            <person name="Martijn J."/>
            <person name="Lind A.E."/>
            <person name="van Eijk R."/>
            <person name="Schleper C."/>
            <person name="Guy L."/>
            <person name="Ettema T.J."/>
        </authorList>
    </citation>
    <scope>NUCLEOTIDE SEQUENCE</scope>
</reference>
<dbReference type="InterPro" id="IPR016181">
    <property type="entry name" value="Acyl_CoA_acyltransferase"/>
</dbReference>
<evidence type="ECO:0008006" key="2">
    <source>
        <dbReference type="Google" id="ProtNLM"/>
    </source>
</evidence>
<comment type="caution">
    <text evidence="1">The sequence shown here is derived from an EMBL/GenBank/DDBJ whole genome shotgun (WGS) entry which is preliminary data.</text>
</comment>
<sequence>MKPSYLKRLGPIRGAILDVSPSHGVGGMDPEGFVINRVNTPHGHRGEGHARELMRECLADADAEGVTLYLWINAYGDMSEEQLSAWYKRCGFVEQEGLYTRQPR</sequence>
<dbReference type="AlphaFoldDB" id="A0A0F9QDS0"/>
<name>A0A0F9QDS0_9ZZZZ</name>
<gene>
    <name evidence="1" type="ORF">LCGC14_1027330</name>
</gene>
<proteinExistence type="predicted"/>
<protein>
    <recommendedName>
        <fullName evidence="2">N-acetyltransferase domain-containing protein</fullName>
    </recommendedName>
</protein>
<evidence type="ECO:0000313" key="1">
    <source>
        <dbReference type="EMBL" id="KKN11351.1"/>
    </source>
</evidence>
<dbReference type="Gene3D" id="3.40.630.30">
    <property type="match status" value="1"/>
</dbReference>
<dbReference type="EMBL" id="LAZR01004143">
    <property type="protein sequence ID" value="KKN11351.1"/>
    <property type="molecule type" value="Genomic_DNA"/>
</dbReference>